<dbReference type="RefSeq" id="WP_088254208.1">
    <property type="nucleotide sequence ID" value="NZ_NIDE01000004.1"/>
</dbReference>
<evidence type="ECO:0000256" key="8">
    <source>
        <dbReference type="ARBA" id="ARBA00023012"/>
    </source>
</evidence>
<evidence type="ECO:0000313" key="11">
    <source>
        <dbReference type="EMBL" id="OWK43356.1"/>
    </source>
</evidence>
<keyword evidence="5" id="KW-0547">Nucleotide-binding</keyword>
<dbReference type="SMART" id="SM00387">
    <property type="entry name" value="HATPase_c"/>
    <property type="match status" value="1"/>
</dbReference>
<keyword evidence="6" id="KW-0418">Kinase</keyword>
<dbReference type="SUPFAM" id="SSF55874">
    <property type="entry name" value="ATPase domain of HSP90 chaperone/DNA topoisomerase II/histidine kinase"/>
    <property type="match status" value="1"/>
</dbReference>
<comment type="catalytic activity">
    <reaction evidence="1">
        <text>ATP + protein L-histidine = ADP + protein N-phospho-L-histidine.</text>
        <dbReference type="EC" id="2.7.13.3"/>
    </reaction>
</comment>
<sequence length="500" mass="54434">MTLGLFFLRFSWPMVAVGGVLAVACLTSTWYINRLQADLARTVRDDAARMHSVEVLQIHLRQLRFHSLMFAADPSPARKALIDEDRQLVDAALAETWVESGATEDLRLLDRIERGLREYKAGLVMTEDASPQALGGRDLIRWADDHPVRDLLVPCRELAERQRERMTSSLERSESQTVWAGRVLQGLGFVGALGGLVSGYATARGLSRRVAKLYVRVQAVQSHLEQDVGAMTVVDPPHLADLDEQLDRVVDRVKDVCHRLQEQERDLLIAEQLAAVGQLAAGVAHEVRNPLTGIKLLVDAALRPANPSPLTPDDLHLIQQEIARLERTVQGLLDFARTPRSVRQPCDIRGLIAEAVEIARGRAELKSAAIRTESAAYPLVVRVEPDQFKSLMTNLLFNAIDASLTGGTVDVRAIADAEDMIRVEVADTGPGIDPAMAGRLFTPFATTKATGTGLGLAVARRVAREHGGDLTAASRPGGGACFTVILPAAETAHAEVTRRG</sequence>
<dbReference type="Pfam" id="PF00512">
    <property type="entry name" value="HisKA"/>
    <property type="match status" value="1"/>
</dbReference>
<dbReference type="AlphaFoldDB" id="A0A225E024"/>
<evidence type="ECO:0000256" key="6">
    <source>
        <dbReference type="ARBA" id="ARBA00022777"/>
    </source>
</evidence>
<keyword evidence="9" id="KW-0812">Transmembrane</keyword>
<dbReference type="PANTHER" id="PTHR43065:SF10">
    <property type="entry name" value="PEROXIDE STRESS-ACTIVATED HISTIDINE KINASE MAK3"/>
    <property type="match status" value="1"/>
</dbReference>
<dbReference type="GO" id="GO:0000155">
    <property type="term" value="F:phosphorelay sensor kinase activity"/>
    <property type="evidence" value="ECO:0007669"/>
    <property type="project" value="InterPro"/>
</dbReference>
<evidence type="ECO:0000256" key="4">
    <source>
        <dbReference type="ARBA" id="ARBA00022679"/>
    </source>
</evidence>
<evidence type="ECO:0000256" key="1">
    <source>
        <dbReference type="ARBA" id="ARBA00000085"/>
    </source>
</evidence>
<keyword evidence="4" id="KW-0808">Transferase</keyword>
<dbReference type="InterPro" id="IPR036097">
    <property type="entry name" value="HisK_dim/P_sf"/>
</dbReference>
<dbReference type="InterPro" id="IPR003594">
    <property type="entry name" value="HATPase_dom"/>
</dbReference>
<dbReference type="EMBL" id="NIDE01000004">
    <property type="protein sequence ID" value="OWK43356.1"/>
    <property type="molecule type" value="Genomic_DNA"/>
</dbReference>
<name>A0A225E024_9BACT</name>
<dbReference type="InterPro" id="IPR005467">
    <property type="entry name" value="His_kinase_dom"/>
</dbReference>
<protein>
    <recommendedName>
        <fullName evidence="2">histidine kinase</fullName>
        <ecNumber evidence="2">2.7.13.3</ecNumber>
    </recommendedName>
</protein>
<dbReference type="PRINTS" id="PR00344">
    <property type="entry name" value="BCTRLSENSOR"/>
</dbReference>
<evidence type="ECO:0000256" key="2">
    <source>
        <dbReference type="ARBA" id="ARBA00012438"/>
    </source>
</evidence>
<evidence type="ECO:0000313" key="12">
    <source>
        <dbReference type="Proteomes" id="UP000214646"/>
    </source>
</evidence>
<dbReference type="EC" id="2.7.13.3" evidence="2"/>
<keyword evidence="8" id="KW-0902">Two-component regulatory system</keyword>
<evidence type="ECO:0000256" key="5">
    <source>
        <dbReference type="ARBA" id="ARBA00022741"/>
    </source>
</evidence>
<dbReference type="CDD" id="cd00082">
    <property type="entry name" value="HisKA"/>
    <property type="match status" value="1"/>
</dbReference>
<dbReference type="InterPro" id="IPR036890">
    <property type="entry name" value="HATPase_C_sf"/>
</dbReference>
<dbReference type="SUPFAM" id="SSF47384">
    <property type="entry name" value="Homodimeric domain of signal transducing histidine kinase"/>
    <property type="match status" value="1"/>
</dbReference>
<keyword evidence="3" id="KW-0597">Phosphoprotein</keyword>
<dbReference type="Gene3D" id="3.30.565.10">
    <property type="entry name" value="Histidine kinase-like ATPase, C-terminal domain"/>
    <property type="match status" value="1"/>
</dbReference>
<dbReference type="GO" id="GO:0005524">
    <property type="term" value="F:ATP binding"/>
    <property type="evidence" value="ECO:0007669"/>
    <property type="project" value="UniProtKB-KW"/>
</dbReference>
<evidence type="ECO:0000256" key="9">
    <source>
        <dbReference type="SAM" id="Phobius"/>
    </source>
</evidence>
<dbReference type="PROSITE" id="PS50109">
    <property type="entry name" value="HIS_KIN"/>
    <property type="match status" value="1"/>
</dbReference>
<dbReference type="Pfam" id="PF02518">
    <property type="entry name" value="HATPase_c"/>
    <property type="match status" value="1"/>
</dbReference>
<accession>A0A225E024</accession>
<keyword evidence="9" id="KW-1133">Transmembrane helix</keyword>
<evidence type="ECO:0000259" key="10">
    <source>
        <dbReference type="PROSITE" id="PS50109"/>
    </source>
</evidence>
<gene>
    <name evidence="11" type="ORF">FRUB_02955</name>
</gene>
<dbReference type="InterPro" id="IPR003661">
    <property type="entry name" value="HisK_dim/P_dom"/>
</dbReference>
<keyword evidence="9" id="KW-0472">Membrane</keyword>
<evidence type="ECO:0000256" key="3">
    <source>
        <dbReference type="ARBA" id="ARBA00022553"/>
    </source>
</evidence>
<dbReference type="Proteomes" id="UP000214646">
    <property type="component" value="Unassembled WGS sequence"/>
</dbReference>
<keyword evidence="7" id="KW-0067">ATP-binding</keyword>
<keyword evidence="12" id="KW-1185">Reference proteome</keyword>
<proteinExistence type="predicted"/>
<evidence type="ECO:0000256" key="7">
    <source>
        <dbReference type="ARBA" id="ARBA00022840"/>
    </source>
</evidence>
<dbReference type="PANTHER" id="PTHR43065">
    <property type="entry name" value="SENSOR HISTIDINE KINASE"/>
    <property type="match status" value="1"/>
</dbReference>
<dbReference type="SMART" id="SM00388">
    <property type="entry name" value="HisKA"/>
    <property type="match status" value="1"/>
</dbReference>
<reference evidence="12" key="1">
    <citation type="submission" date="2017-06" db="EMBL/GenBank/DDBJ databases">
        <title>Genome analysis of Fimbriiglobus ruber SP5, the first member of the order Planctomycetales with confirmed chitinolytic capability.</title>
        <authorList>
            <person name="Ravin N.V."/>
            <person name="Rakitin A.L."/>
            <person name="Ivanova A.A."/>
            <person name="Beletsky A.V."/>
            <person name="Kulichevskaya I.S."/>
            <person name="Mardanov A.V."/>
            <person name="Dedysh S.N."/>
        </authorList>
    </citation>
    <scope>NUCLEOTIDE SEQUENCE [LARGE SCALE GENOMIC DNA]</scope>
    <source>
        <strain evidence="12">SP5</strain>
    </source>
</reference>
<dbReference type="InterPro" id="IPR004358">
    <property type="entry name" value="Sig_transdc_His_kin-like_C"/>
</dbReference>
<comment type="caution">
    <text evidence="11">The sequence shown here is derived from an EMBL/GenBank/DDBJ whole genome shotgun (WGS) entry which is preliminary data.</text>
</comment>
<dbReference type="CDD" id="cd00075">
    <property type="entry name" value="HATPase"/>
    <property type="match status" value="1"/>
</dbReference>
<feature type="domain" description="Histidine kinase" evidence="10">
    <location>
        <begin position="282"/>
        <end position="490"/>
    </location>
</feature>
<organism evidence="11 12">
    <name type="scientific">Fimbriiglobus ruber</name>
    <dbReference type="NCBI Taxonomy" id="1908690"/>
    <lineage>
        <taxon>Bacteria</taxon>
        <taxon>Pseudomonadati</taxon>
        <taxon>Planctomycetota</taxon>
        <taxon>Planctomycetia</taxon>
        <taxon>Gemmatales</taxon>
        <taxon>Gemmataceae</taxon>
        <taxon>Fimbriiglobus</taxon>
    </lineage>
</organism>
<dbReference type="Gene3D" id="1.10.287.130">
    <property type="match status" value="1"/>
</dbReference>
<dbReference type="OrthoDB" id="257730at2"/>
<feature type="transmembrane region" description="Helical" evidence="9">
    <location>
        <begin position="12"/>
        <end position="32"/>
    </location>
</feature>